<reference evidence="1" key="2">
    <citation type="journal article" date="2015" name="Data Brief">
        <title>Shoot transcriptome of the giant reed, Arundo donax.</title>
        <authorList>
            <person name="Barrero R.A."/>
            <person name="Guerrero F.D."/>
            <person name="Moolhuijzen P."/>
            <person name="Goolsby J.A."/>
            <person name="Tidwell J."/>
            <person name="Bellgard S.E."/>
            <person name="Bellgard M.I."/>
        </authorList>
    </citation>
    <scope>NUCLEOTIDE SEQUENCE</scope>
    <source>
        <tissue evidence="1">Shoot tissue taken approximately 20 cm above the soil surface</tissue>
    </source>
</reference>
<name>A0A0A9TLG4_ARUDO</name>
<organism evidence="1">
    <name type="scientific">Arundo donax</name>
    <name type="common">Giant reed</name>
    <name type="synonym">Donax arundinaceus</name>
    <dbReference type="NCBI Taxonomy" id="35708"/>
    <lineage>
        <taxon>Eukaryota</taxon>
        <taxon>Viridiplantae</taxon>
        <taxon>Streptophyta</taxon>
        <taxon>Embryophyta</taxon>
        <taxon>Tracheophyta</taxon>
        <taxon>Spermatophyta</taxon>
        <taxon>Magnoliopsida</taxon>
        <taxon>Liliopsida</taxon>
        <taxon>Poales</taxon>
        <taxon>Poaceae</taxon>
        <taxon>PACMAD clade</taxon>
        <taxon>Arundinoideae</taxon>
        <taxon>Arundineae</taxon>
        <taxon>Arundo</taxon>
    </lineage>
</organism>
<dbReference type="EMBL" id="GBRH01174622">
    <property type="protein sequence ID" value="JAE23274.1"/>
    <property type="molecule type" value="Transcribed_RNA"/>
</dbReference>
<dbReference type="AlphaFoldDB" id="A0A0A9TLG4"/>
<sequence>MRSCSNSTLNKIKHKRTRLFVVLYKILLCYCERCRNKLVTQKLANKALNF</sequence>
<reference evidence="1" key="1">
    <citation type="submission" date="2014-09" db="EMBL/GenBank/DDBJ databases">
        <authorList>
            <person name="Magalhaes I.L.F."/>
            <person name="Oliveira U."/>
            <person name="Santos F.R."/>
            <person name="Vidigal T.H.D.A."/>
            <person name="Brescovit A.D."/>
            <person name="Santos A.J."/>
        </authorList>
    </citation>
    <scope>NUCLEOTIDE SEQUENCE</scope>
    <source>
        <tissue evidence="1">Shoot tissue taken approximately 20 cm above the soil surface</tissue>
    </source>
</reference>
<proteinExistence type="predicted"/>
<protein>
    <submittedName>
        <fullName evidence="1">Uncharacterized protein</fullName>
    </submittedName>
</protein>
<evidence type="ECO:0000313" key="1">
    <source>
        <dbReference type="EMBL" id="JAE23274.1"/>
    </source>
</evidence>
<accession>A0A0A9TLG4</accession>